<protein>
    <submittedName>
        <fullName evidence="3">Uncharacterized protein</fullName>
    </submittedName>
</protein>
<evidence type="ECO:0000313" key="4">
    <source>
        <dbReference type="EMBL" id="CAF5158883.1"/>
    </source>
</evidence>
<evidence type="ECO:0000313" key="7">
    <source>
        <dbReference type="Proteomes" id="UP000681967"/>
    </source>
</evidence>
<evidence type="ECO:0000256" key="1">
    <source>
        <dbReference type="SAM" id="MobiDB-lite"/>
    </source>
</evidence>
<comment type="caution">
    <text evidence="3">The sequence shown here is derived from an EMBL/GenBank/DDBJ whole genome shotgun (WGS) entry which is preliminary data.</text>
</comment>
<gene>
    <name evidence="3" type="ORF">BYL167_LOCUS71480</name>
    <name evidence="4" type="ORF">BYL167_LOCUS74042</name>
    <name evidence="6" type="ORF">GIL414_LOCUS85315</name>
    <name evidence="2" type="ORF">SMN809_LOCUS20428</name>
    <name evidence="5" type="ORF">SMN809_LOCUS80304</name>
</gene>
<sequence>MNDVRSTTESSLNKVCNQSSSNNATSTTIKDNSERSQSTTTPADIVISD</sequence>
<accession>A0A8S3G4N7</accession>
<feature type="region of interest" description="Disordered" evidence="1">
    <location>
        <begin position="1"/>
        <end position="49"/>
    </location>
</feature>
<dbReference type="EMBL" id="CAJOBJ010369827">
    <property type="protein sequence ID" value="CAF5222901.1"/>
    <property type="molecule type" value="Genomic_DNA"/>
</dbReference>
<dbReference type="AlphaFoldDB" id="A0A8S3G4N7"/>
<evidence type="ECO:0000313" key="2">
    <source>
        <dbReference type="EMBL" id="CAF4166894.1"/>
    </source>
</evidence>
<evidence type="ECO:0000313" key="3">
    <source>
        <dbReference type="EMBL" id="CAF5147308.1"/>
    </source>
</evidence>
<name>A0A8S3G4N7_9BILA</name>
<dbReference type="Proteomes" id="UP000681720">
    <property type="component" value="Unassembled WGS sequence"/>
</dbReference>
<dbReference type="EMBL" id="CAJOBH010263897">
    <property type="protein sequence ID" value="CAF5158883.1"/>
    <property type="molecule type" value="Genomic_DNA"/>
</dbReference>
<organism evidence="3 7">
    <name type="scientific">Rotaria magnacalcarata</name>
    <dbReference type="NCBI Taxonomy" id="392030"/>
    <lineage>
        <taxon>Eukaryota</taxon>
        <taxon>Metazoa</taxon>
        <taxon>Spiralia</taxon>
        <taxon>Gnathifera</taxon>
        <taxon>Rotifera</taxon>
        <taxon>Eurotatoria</taxon>
        <taxon>Bdelloidea</taxon>
        <taxon>Philodinida</taxon>
        <taxon>Philodinidae</taxon>
        <taxon>Rotaria</taxon>
    </lineage>
</organism>
<dbReference type="EMBL" id="CAJOBH010255538">
    <property type="protein sequence ID" value="CAF5147308.1"/>
    <property type="molecule type" value="Genomic_DNA"/>
</dbReference>
<feature type="non-terminal residue" evidence="3">
    <location>
        <position position="49"/>
    </location>
</feature>
<dbReference type="Proteomes" id="UP000681967">
    <property type="component" value="Unassembled WGS sequence"/>
</dbReference>
<proteinExistence type="predicted"/>
<dbReference type="EMBL" id="CAJOBI010344917">
    <property type="protein sequence ID" value="CAF5217051.1"/>
    <property type="molecule type" value="Genomic_DNA"/>
</dbReference>
<reference evidence="3" key="1">
    <citation type="submission" date="2021-02" db="EMBL/GenBank/DDBJ databases">
        <authorList>
            <person name="Nowell W R."/>
        </authorList>
    </citation>
    <scope>NUCLEOTIDE SEQUENCE</scope>
</reference>
<evidence type="ECO:0000313" key="5">
    <source>
        <dbReference type="EMBL" id="CAF5217051.1"/>
    </source>
</evidence>
<feature type="compositionally biased region" description="Low complexity" evidence="1">
    <location>
        <begin position="17"/>
        <end position="28"/>
    </location>
</feature>
<feature type="compositionally biased region" description="Polar residues" evidence="1">
    <location>
        <begin position="1"/>
        <end position="16"/>
    </location>
</feature>
<dbReference type="Proteomes" id="UP000676336">
    <property type="component" value="Unassembled WGS sequence"/>
</dbReference>
<dbReference type="EMBL" id="CAJOBI010012686">
    <property type="protein sequence ID" value="CAF4166894.1"/>
    <property type="molecule type" value="Genomic_DNA"/>
</dbReference>
<evidence type="ECO:0000313" key="6">
    <source>
        <dbReference type="EMBL" id="CAF5222901.1"/>
    </source>
</evidence>